<keyword evidence="4" id="KW-0540">Nuclease</keyword>
<protein>
    <submittedName>
        <fullName evidence="4">Trna-splicing endonuclease subunit sen15</fullName>
    </submittedName>
</protein>
<gene>
    <name evidence="4" type="ORF">Malapachy_4114</name>
</gene>
<dbReference type="RefSeq" id="XP_017991577.1">
    <property type="nucleotide sequence ID" value="XM_018138569.1"/>
</dbReference>
<dbReference type="InterPro" id="IPR042777">
    <property type="entry name" value="Sen15_fungi"/>
</dbReference>
<dbReference type="GO" id="GO:0003676">
    <property type="term" value="F:nucleic acid binding"/>
    <property type="evidence" value="ECO:0007669"/>
    <property type="project" value="InterPro"/>
</dbReference>
<dbReference type="VEuPathDB" id="FungiDB:Malapachy_4114"/>
<comment type="similarity">
    <text evidence="1">Belongs to the SEN15 family.</text>
</comment>
<accession>A0A0N0RS86</accession>
<dbReference type="InterPro" id="IPR011856">
    <property type="entry name" value="tRNA_endonuc-like_dom_sf"/>
</dbReference>
<dbReference type="InterPro" id="IPR018593">
    <property type="entry name" value="tRNA-endonuc_su_Sen15"/>
</dbReference>
<dbReference type="PANTHER" id="PTHR28518:SF1">
    <property type="entry name" value="TRNA-SPLICING ENDONUCLEASE SUBUNIT SEN15"/>
    <property type="match status" value="1"/>
</dbReference>
<dbReference type="EMBL" id="LGAV01000004">
    <property type="protein sequence ID" value="KOS13945.1"/>
    <property type="molecule type" value="Genomic_DNA"/>
</dbReference>
<reference evidence="4 5" key="1">
    <citation type="submission" date="2015-07" db="EMBL/GenBank/DDBJ databases">
        <title>Draft Genome Sequence of Malassezia furfur CBS1878 and Malassezia pachydermatis CBS1879.</title>
        <authorList>
            <person name="Triana S."/>
            <person name="Ohm R."/>
            <person name="Gonzalez A."/>
            <person name="DeCock H."/>
            <person name="Restrepo S."/>
            <person name="Celis A."/>
        </authorList>
    </citation>
    <scope>NUCLEOTIDE SEQUENCE [LARGE SCALE GENOMIC DNA]</scope>
    <source>
        <strain evidence="4 5">CBS 1879</strain>
    </source>
</reference>
<comment type="caution">
    <text evidence="4">The sequence shown here is derived from an EMBL/GenBank/DDBJ whole genome shotgun (WGS) entry which is preliminary data.</text>
</comment>
<evidence type="ECO:0000256" key="1">
    <source>
        <dbReference type="ARBA" id="ARBA00006091"/>
    </source>
</evidence>
<dbReference type="PANTHER" id="PTHR28518">
    <property type="entry name" value="TRNA-SPLICING ENDONUCLEASE SUBUNIT SEN15"/>
    <property type="match status" value="1"/>
</dbReference>
<evidence type="ECO:0000259" key="3">
    <source>
        <dbReference type="Pfam" id="PF09631"/>
    </source>
</evidence>
<organism evidence="4 5">
    <name type="scientific">Malassezia pachydermatis</name>
    <dbReference type="NCBI Taxonomy" id="77020"/>
    <lineage>
        <taxon>Eukaryota</taxon>
        <taxon>Fungi</taxon>
        <taxon>Dikarya</taxon>
        <taxon>Basidiomycota</taxon>
        <taxon>Ustilaginomycotina</taxon>
        <taxon>Malasseziomycetes</taxon>
        <taxon>Malasseziales</taxon>
        <taxon>Malasseziaceae</taxon>
        <taxon>Malassezia</taxon>
    </lineage>
</organism>
<keyword evidence="5" id="KW-1185">Reference proteome</keyword>
<evidence type="ECO:0000313" key="5">
    <source>
        <dbReference type="Proteomes" id="UP000037751"/>
    </source>
</evidence>
<dbReference type="GO" id="GO:0000379">
    <property type="term" value="P:tRNA-type intron splice site recognition and cleavage"/>
    <property type="evidence" value="ECO:0007669"/>
    <property type="project" value="InterPro"/>
</dbReference>
<keyword evidence="4" id="KW-0255">Endonuclease</keyword>
<evidence type="ECO:0000256" key="2">
    <source>
        <dbReference type="ARBA" id="ARBA00022694"/>
    </source>
</evidence>
<name>A0A0N0RS86_9BASI</name>
<dbReference type="OrthoDB" id="10002170at2759"/>
<dbReference type="GO" id="GO:0000214">
    <property type="term" value="C:tRNA-intron endonuclease complex"/>
    <property type="evidence" value="ECO:0007669"/>
    <property type="project" value="InterPro"/>
</dbReference>
<keyword evidence="2" id="KW-0819">tRNA processing</keyword>
<dbReference type="Pfam" id="PF09631">
    <property type="entry name" value="Sen15"/>
    <property type="match status" value="1"/>
</dbReference>
<dbReference type="AlphaFoldDB" id="A0A0N0RS86"/>
<dbReference type="STRING" id="77020.A0A0N0RS86"/>
<proteinExistence type="inferred from homology"/>
<keyword evidence="4" id="KW-0378">Hydrolase</keyword>
<feature type="domain" description="tRNA-splicing endonuclease subunit Sen15" evidence="3">
    <location>
        <begin position="40"/>
        <end position="148"/>
    </location>
</feature>
<dbReference type="Gene3D" id="3.40.1350.10">
    <property type="match status" value="1"/>
</dbReference>
<dbReference type="SUPFAM" id="SSF53032">
    <property type="entry name" value="tRNA-intron endonuclease catalytic domain-like"/>
    <property type="match status" value="1"/>
</dbReference>
<sequence>MDDSATPRVGAPLQAATHVAYAAVAPLGAKYPAQEAALFQTYVDLKYAARWQSLDVVDLPNDSSSTATLPTSTFGEQGWAVLIGLAPSSKEKQVVVPMLIEQSFTTATFSALFAKIPEGVASNHILLAMMSNDSTVVYYKLSKGMVKPVN</sequence>
<dbReference type="GeneID" id="28730445"/>
<dbReference type="Proteomes" id="UP000037751">
    <property type="component" value="Unassembled WGS sequence"/>
</dbReference>
<dbReference type="InterPro" id="IPR036167">
    <property type="entry name" value="tRNA_intron_Endo_cat-like_sf"/>
</dbReference>
<evidence type="ECO:0000313" key="4">
    <source>
        <dbReference type="EMBL" id="KOS13945.1"/>
    </source>
</evidence>
<dbReference type="GO" id="GO:0000213">
    <property type="term" value="F:tRNA-intron lyase activity"/>
    <property type="evidence" value="ECO:0007669"/>
    <property type="project" value="TreeGrafter"/>
</dbReference>